<protein>
    <submittedName>
        <fullName evidence="1">Uncharacterized protein</fullName>
    </submittedName>
</protein>
<organism evidence="1 2">
    <name type="scientific">Halorubrum tibetense</name>
    <dbReference type="NCBI Taxonomy" id="175631"/>
    <lineage>
        <taxon>Archaea</taxon>
        <taxon>Methanobacteriati</taxon>
        <taxon>Methanobacteriota</taxon>
        <taxon>Stenosarchaea group</taxon>
        <taxon>Halobacteria</taxon>
        <taxon>Halobacteriales</taxon>
        <taxon>Haloferacaceae</taxon>
        <taxon>Halorubrum</taxon>
    </lineage>
</organism>
<accession>A0ABD5SD92</accession>
<comment type="caution">
    <text evidence="1">The sequence shown here is derived from an EMBL/GenBank/DDBJ whole genome shotgun (WGS) entry which is preliminary data.</text>
</comment>
<evidence type="ECO:0000313" key="1">
    <source>
        <dbReference type="EMBL" id="MFC6754958.1"/>
    </source>
</evidence>
<feature type="non-terminal residue" evidence="1">
    <location>
        <position position="98"/>
    </location>
</feature>
<dbReference type="AlphaFoldDB" id="A0ABD5SD92"/>
<reference evidence="1 2" key="1">
    <citation type="journal article" date="2019" name="Int. J. Syst. Evol. Microbiol.">
        <title>The Global Catalogue of Microorganisms (GCM) 10K type strain sequencing project: providing services to taxonomists for standard genome sequencing and annotation.</title>
        <authorList>
            <consortium name="The Broad Institute Genomics Platform"/>
            <consortium name="The Broad Institute Genome Sequencing Center for Infectious Disease"/>
            <person name="Wu L."/>
            <person name="Ma J."/>
        </authorList>
    </citation>
    <scope>NUCLEOTIDE SEQUENCE [LARGE SCALE GENOMIC DNA]</scope>
    <source>
        <strain evidence="1 2">CGMCC 1.3239</strain>
    </source>
</reference>
<keyword evidence="2" id="KW-1185">Reference proteome</keyword>
<dbReference type="RefSeq" id="WP_379783791.1">
    <property type="nucleotide sequence ID" value="NZ_JBHSWW010000448.1"/>
</dbReference>
<evidence type="ECO:0000313" key="2">
    <source>
        <dbReference type="Proteomes" id="UP001596442"/>
    </source>
</evidence>
<name>A0ABD5SD92_9EURY</name>
<dbReference type="EMBL" id="JBHSWW010000448">
    <property type="protein sequence ID" value="MFC6754958.1"/>
    <property type="molecule type" value="Genomic_DNA"/>
</dbReference>
<sequence>MADPYAATRELLADRPEIADALESLLDADATGPWTFEDVDIDSGTFGELVSRGVVERTDDGDAFRSRRPRAFHRSAASLSNIWHIRPRTTSRLRRRTG</sequence>
<dbReference type="Proteomes" id="UP001596442">
    <property type="component" value="Unassembled WGS sequence"/>
</dbReference>
<proteinExistence type="predicted"/>
<gene>
    <name evidence="1" type="ORF">ACFQEU_16050</name>
</gene>